<dbReference type="OrthoDB" id="9792260at2"/>
<evidence type="ECO:0000256" key="2">
    <source>
        <dbReference type="ARBA" id="ARBA00012925"/>
    </source>
</evidence>
<dbReference type="CDD" id="cd03379">
    <property type="entry name" value="beta_CA_cladeD"/>
    <property type="match status" value="1"/>
</dbReference>
<keyword evidence="8" id="KW-1185">Reference proteome</keyword>
<dbReference type="SUPFAM" id="SSF53056">
    <property type="entry name" value="beta-carbonic anhydrase, cab"/>
    <property type="match status" value="1"/>
</dbReference>
<dbReference type="PANTHER" id="PTHR43175:SF3">
    <property type="entry name" value="CARBON DISULFIDE HYDROLASE"/>
    <property type="match status" value="1"/>
</dbReference>
<comment type="cofactor">
    <cofactor evidence="6">
        <name>Zn(2+)</name>
        <dbReference type="ChEBI" id="CHEBI:29105"/>
    </cofactor>
    <text evidence="6">Binds 1 zinc ion per subunit.</text>
</comment>
<evidence type="ECO:0000256" key="5">
    <source>
        <dbReference type="ARBA" id="ARBA00048348"/>
    </source>
</evidence>
<proteinExistence type="inferred from homology"/>
<reference evidence="8" key="1">
    <citation type="submission" date="2017-09" db="EMBL/GenBank/DDBJ databases">
        <authorList>
            <person name="Varghese N."/>
            <person name="Submissions S."/>
        </authorList>
    </citation>
    <scope>NUCLEOTIDE SEQUENCE [LARGE SCALE GENOMIC DNA]</scope>
    <source>
        <strain evidence="8">CGMCC 1.8913</strain>
    </source>
</reference>
<gene>
    <name evidence="7" type="ORF">SAMN05421503_2418</name>
</gene>
<dbReference type="Gene3D" id="3.40.1050.10">
    <property type="entry name" value="Carbonic anhydrase"/>
    <property type="match status" value="1"/>
</dbReference>
<dbReference type="EC" id="4.2.1.1" evidence="2"/>
<keyword evidence="4 6" id="KW-0862">Zinc</keyword>
<sequence>MLLDDILAHNQKFVEDKAYTPYETDKFPSKKAVILTCMDARLLELLPKAVNLKNGDAKIIQNAGAMLVDTSDSAMKSILVAVHALKGEEVFVIGHKDCGMHHLHGADLLEQIGNQGGDVETYMRQAESEDVANMWFNGFNSVEESVESSASLIANHPLLPRDVPVHALVIDPATGELTTIRNGYEKTNN</sequence>
<comment type="similarity">
    <text evidence="1">Belongs to the beta-class carbonic anhydrase family.</text>
</comment>
<evidence type="ECO:0000256" key="1">
    <source>
        <dbReference type="ARBA" id="ARBA00006217"/>
    </source>
</evidence>
<name>A0A285P2V0_9BACI</name>
<organism evidence="7 8">
    <name type="scientific">Terribacillus aidingensis</name>
    <dbReference type="NCBI Taxonomy" id="586416"/>
    <lineage>
        <taxon>Bacteria</taxon>
        <taxon>Bacillati</taxon>
        <taxon>Bacillota</taxon>
        <taxon>Bacilli</taxon>
        <taxon>Bacillales</taxon>
        <taxon>Bacillaceae</taxon>
        <taxon>Terribacillus</taxon>
    </lineage>
</organism>
<accession>A0A285P2V0</accession>
<feature type="binding site" evidence="6">
    <location>
        <position position="39"/>
    </location>
    <ligand>
        <name>Zn(2+)</name>
        <dbReference type="ChEBI" id="CHEBI:29105"/>
    </ligand>
</feature>
<evidence type="ECO:0000256" key="3">
    <source>
        <dbReference type="ARBA" id="ARBA00022723"/>
    </source>
</evidence>
<evidence type="ECO:0000256" key="4">
    <source>
        <dbReference type="ARBA" id="ARBA00022833"/>
    </source>
</evidence>
<dbReference type="RefSeq" id="WP_097042457.1">
    <property type="nucleotide sequence ID" value="NZ_OBEK01000003.1"/>
</dbReference>
<feature type="binding site" evidence="6">
    <location>
        <position position="95"/>
    </location>
    <ligand>
        <name>Zn(2+)</name>
        <dbReference type="ChEBI" id="CHEBI:29105"/>
    </ligand>
</feature>
<dbReference type="eggNOG" id="COG0288">
    <property type="taxonomic scope" value="Bacteria"/>
</dbReference>
<comment type="catalytic activity">
    <reaction evidence="5">
        <text>hydrogencarbonate + H(+) = CO2 + H2O</text>
        <dbReference type="Rhea" id="RHEA:10748"/>
        <dbReference type="ChEBI" id="CHEBI:15377"/>
        <dbReference type="ChEBI" id="CHEBI:15378"/>
        <dbReference type="ChEBI" id="CHEBI:16526"/>
        <dbReference type="ChEBI" id="CHEBI:17544"/>
        <dbReference type="EC" id="4.2.1.1"/>
    </reaction>
</comment>
<feature type="binding site" evidence="6">
    <location>
        <position position="37"/>
    </location>
    <ligand>
        <name>Zn(2+)</name>
        <dbReference type="ChEBI" id="CHEBI:29105"/>
    </ligand>
</feature>
<dbReference type="GO" id="GO:0004089">
    <property type="term" value="F:carbonate dehydratase activity"/>
    <property type="evidence" value="ECO:0007669"/>
    <property type="project" value="UniProtKB-EC"/>
</dbReference>
<dbReference type="InterPro" id="IPR036874">
    <property type="entry name" value="Carbonic_anhydrase_sf"/>
</dbReference>
<dbReference type="STRING" id="586416.GZ22_04570"/>
<keyword evidence="3 6" id="KW-0479">Metal-binding</keyword>
<dbReference type="InterPro" id="IPR001765">
    <property type="entry name" value="Carbonic_anhydrase"/>
</dbReference>
<dbReference type="GO" id="GO:0008270">
    <property type="term" value="F:zinc ion binding"/>
    <property type="evidence" value="ECO:0007669"/>
    <property type="project" value="InterPro"/>
</dbReference>
<dbReference type="PANTHER" id="PTHR43175">
    <property type="entry name" value="CARBONIC ANHYDRASE"/>
    <property type="match status" value="1"/>
</dbReference>
<dbReference type="Proteomes" id="UP000219356">
    <property type="component" value="Unassembled WGS sequence"/>
</dbReference>
<dbReference type="EMBL" id="OBEK01000003">
    <property type="protein sequence ID" value="SNZ14486.1"/>
    <property type="molecule type" value="Genomic_DNA"/>
</dbReference>
<evidence type="ECO:0000256" key="6">
    <source>
        <dbReference type="PIRSR" id="PIRSR601765-1"/>
    </source>
</evidence>
<dbReference type="SMART" id="SM00947">
    <property type="entry name" value="Pro_CA"/>
    <property type="match status" value="1"/>
</dbReference>
<dbReference type="Pfam" id="PF00484">
    <property type="entry name" value="Pro_CA"/>
    <property type="match status" value="1"/>
</dbReference>
<evidence type="ECO:0000313" key="7">
    <source>
        <dbReference type="EMBL" id="SNZ14486.1"/>
    </source>
</evidence>
<feature type="binding site" evidence="6">
    <location>
        <position position="98"/>
    </location>
    <ligand>
        <name>Zn(2+)</name>
        <dbReference type="ChEBI" id="CHEBI:29105"/>
    </ligand>
</feature>
<evidence type="ECO:0000313" key="8">
    <source>
        <dbReference type="Proteomes" id="UP000219356"/>
    </source>
</evidence>
<protein>
    <recommendedName>
        <fullName evidence="2">carbonic anhydrase</fullName>
        <ecNumber evidence="2">4.2.1.1</ecNumber>
    </recommendedName>
</protein>
<dbReference type="AlphaFoldDB" id="A0A285P2V0"/>